<gene>
    <name evidence="2" type="ORF">M404DRAFT_194173</name>
</gene>
<protein>
    <submittedName>
        <fullName evidence="2">Uncharacterized protein</fullName>
    </submittedName>
</protein>
<accession>A0A0C3K0M5</accession>
<evidence type="ECO:0000256" key="1">
    <source>
        <dbReference type="SAM" id="MobiDB-lite"/>
    </source>
</evidence>
<reference evidence="2 3" key="1">
    <citation type="submission" date="2014-04" db="EMBL/GenBank/DDBJ databases">
        <authorList>
            <consortium name="DOE Joint Genome Institute"/>
            <person name="Kuo A."/>
            <person name="Kohler A."/>
            <person name="Costa M.D."/>
            <person name="Nagy L.G."/>
            <person name="Floudas D."/>
            <person name="Copeland A."/>
            <person name="Barry K.W."/>
            <person name="Cichocki N."/>
            <person name="Veneault-Fourrey C."/>
            <person name="LaButti K."/>
            <person name="Lindquist E.A."/>
            <person name="Lipzen A."/>
            <person name="Lundell T."/>
            <person name="Morin E."/>
            <person name="Murat C."/>
            <person name="Sun H."/>
            <person name="Tunlid A."/>
            <person name="Henrissat B."/>
            <person name="Grigoriev I.V."/>
            <person name="Hibbett D.S."/>
            <person name="Martin F."/>
            <person name="Nordberg H.P."/>
            <person name="Cantor M.N."/>
            <person name="Hua S.X."/>
        </authorList>
    </citation>
    <scope>NUCLEOTIDE SEQUENCE [LARGE SCALE GENOMIC DNA]</scope>
    <source>
        <strain evidence="2 3">Marx 270</strain>
    </source>
</reference>
<dbReference type="InParanoid" id="A0A0C3K0M5"/>
<evidence type="ECO:0000313" key="2">
    <source>
        <dbReference type="EMBL" id="KIO14943.1"/>
    </source>
</evidence>
<name>A0A0C3K0M5_PISTI</name>
<dbReference type="EMBL" id="KN831944">
    <property type="protein sequence ID" value="KIO14943.1"/>
    <property type="molecule type" value="Genomic_DNA"/>
</dbReference>
<feature type="compositionally biased region" description="Basic and acidic residues" evidence="1">
    <location>
        <begin position="7"/>
        <end position="20"/>
    </location>
</feature>
<proteinExistence type="predicted"/>
<dbReference type="HOGENOM" id="CLU_1496822_0_0_1"/>
<reference evidence="3" key="2">
    <citation type="submission" date="2015-01" db="EMBL/GenBank/DDBJ databases">
        <title>Evolutionary Origins and Diversification of the Mycorrhizal Mutualists.</title>
        <authorList>
            <consortium name="DOE Joint Genome Institute"/>
            <consortium name="Mycorrhizal Genomics Consortium"/>
            <person name="Kohler A."/>
            <person name="Kuo A."/>
            <person name="Nagy L.G."/>
            <person name="Floudas D."/>
            <person name="Copeland A."/>
            <person name="Barry K.W."/>
            <person name="Cichocki N."/>
            <person name="Veneault-Fourrey C."/>
            <person name="LaButti K."/>
            <person name="Lindquist E.A."/>
            <person name="Lipzen A."/>
            <person name="Lundell T."/>
            <person name="Morin E."/>
            <person name="Murat C."/>
            <person name="Riley R."/>
            <person name="Ohm R."/>
            <person name="Sun H."/>
            <person name="Tunlid A."/>
            <person name="Henrissat B."/>
            <person name="Grigoriev I.V."/>
            <person name="Hibbett D.S."/>
            <person name="Martin F."/>
        </authorList>
    </citation>
    <scope>NUCLEOTIDE SEQUENCE [LARGE SCALE GENOMIC DNA]</scope>
    <source>
        <strain evidence="3">Marx 270</strain>
    </source>
</reference>
<organism evidence="2 3">
    <name type="scientific">Pisolithus tinctorius Marx 270</name>
    <dbReference type="NCBI Taxonomy" id="870435"/>
    <lineage>
        <taxon>Eukaryota</taxon>
        <taxon>Fungi</taxon>
        <taxon>Dikarya</taxon>
        <taxon>Basidiomycota</taxon>
        <taxon>Agaricomycotina</taxon>
        <taxon>Agaricomycetes</taxon>
        <taxon>Agaricomycetidae</taxon>
        <taxon>Boletales</taxon>
        <taxon>Sclerodermatineae</taxon>
        <taxon>Pisolithaceae</taxon>
        <taxon>Pisolithus</taxon>
    </lineage>
</organism>
<dbReference type="Proteomes" id="UP000054217">
    <property type="component" value="Unassembled WGS sequence"/>
</dbReference>
<keyword evidence="3" id="KW-1185">Reference proteome</keyword>
<evidence type="ECO:0000313" key="3">
    <source>
        <dbReference type="Proteomes" id="UP000054217"/>
    </source>
</evidence>
<feature type="region of interest" description="Disordered" evidence="1">
    <location>
        <begin position="1"/>
        <end position="162"/>
    </location>
</feature>
<dbReference type="AlphaFoldDB" id="A0A0C3K0M5"/>
<feature type="compositionally biased region" description="Polar residues" evidence="1">
    <location>
        <begin position="56"/>
        <end position="85"/>
    </location>
</feature>
<dbReference type="OrthoDB" id="3250036at2759"/>
<feature type="compositionally biased region" description="Polar residues" evidence="1">
    <location>
        <begin position="99"/>
        <end position="118"/>
    </location>
</feature>
<sequence length="180" mass="19534">MASPRTDQARDPRPPHDITRSSDVIQCTHQIYIPRPTRRHVASMSDKYTDDKMRPSANTSRTGNYPPQGDTTSSGGYGASNTFSPRIQRGVDVFADPDNSASTHPATTAIQQSTTGTDLSGEMQDAQQGVDRDARAAFQERPGGRSRRGGYDGASLDSREEAEAALRDRYALSGVMPESD</sequence>